<evidence type="ECO:0000256" key="1">
    <source>
        <dbReference type="ARBA" id="ARBA00004651"/>
    </source>
</evidence>
<keyword evidence="5 8" id="KW-0812">Transmembrane</keyword>
<feature type="transmembrane region" description="Helical" evidence="8">
    <location>
        <begin position="190"/>
        <end position="209"/>
    </location>
</feature>
<feature type="transmembrane region" description="Helical" evidence="8">
    <location>
        <begin position="279"/>
        <end position="302"/>
    </location>
</feature>
<feature type="transmembrane region" description="Helical" evidence="8">
    <location>
        <begin position="148"/>
        <end position="170"/>
    </location>
</feature>
<evidence type="ECO:0000313" key="10">
    <source>
        <dbReference type="Proteomes" id="UP001139293"/>
    </source>
</evidence>
<dbReference type="GO" id="GO:0033214">
    <property type="term" value="P:siderophore-iron import into cell"/>
    <property type="evidence" value="ECO:0007669"/>
    <property type="project" value="TreeGrafter"/>
</dbReference>
<keyword evidence="6 8" id="KW-1133">Transmembrane helix</keyword>
<evidence type="ECO:0000256" key="6">
    <source>
        <dbReference type="ARBA" id="ARBA00022989"/>
    </source>
</evidence>
<dbReference type="GO" id="GO:0005886">
    <property type="term" value="C:plasma membrane"/>
    <property type="evidence" value="ECO:0007669"/>
    <property type="project" value="UniProtKB-SubCell"/>
</dbReference>
<proteinExistence type="inferred from homology"/>
<evidence type="ECO:0000256" key="2">
    <source>
        <dbReference type="ARBA" id="ARBA00007935"/>
    </source>
</evidence>
<dbReference type="CDD" id="cd06550">
    <property type="entry name" value="TM_ABC_iron-siderophores_like"/>
    <property type="match status" value="1"/>
</dbReference>
<dbReference type="GO" id="GO:0022857">
    <property type="term" value="F:transmembrane transporter activity"/>
    <property type="evidence" value="ECO:0007669"/>
    <property type="project" value="InterPro"/>
</dbReference>
<dbReference type="AlphaFoldDB" id="A0A9X1Z9M2"/>
<dbReference type="FunFam" id="1.10.3470.10:FF:000001">
    <property type="entry name" value="Vitamin B12 ABC transporter permease BtuC"/>
    <property type="match status" value="1"/>
</dbReference>
<dbReference type="SUPFAM" id="SSF81345">
    <property type="entry name" value="ABC transporter involved in vitamin B12 uptake, BtuC"/>
    <property type="match status" value="1"/>
</dbReference>
<keyword evidence="3" id="KW-0813">Transport</keyword>
<keyword evidence="4" id="KW-1003">Cell membrane</keyword>
<gene>
    <name evidence="9" type="ORF">L2740_02240</name>
</gene>
<dbReference type="InterPro" id="IPR000522">
    <property type="entry name" value="ABC_transptr_permease_BtuC"/>
</dbReference>
<evidence type="ECO:0000313" key="9">
    <source>
        <dbReference type="EMBL" id="MCL1137381.1"/>
    </source>
</evidence>
<comment type="subcellular location">
    <subcellularLocation>
        <location evidence="1">Cell membrane</location>
        <topology evidence="1">Multi-pass membrane protein</topology>
    </subcellularLocation>
</comment>
<feature type="transmembrane region" description="Helical" evidence="8">
    <location>
        <begin position="118"/>
        <end position="136"/>
    </location>
</feature>
<feature type="transmembrane region" description="Helical" evidence="8">
    <location>
        <begin position="7"/>
        <end position="32"/>
    </location>
</feature>
<dbReference type="RefSeq" id="WP_248948378.1">
    <property type="nucleotide sequence ID" value="NZ_JAKILB010000001.1"/>
</dbReference>
<dbReference type="EMBL" id="JAKILB010000001">
    <property type="protein sequence ID" value="MCL1137381.1"/>
    <property type="molecule type" value="Genomic_DNA"/>
</dbReference>
<organism evidence="9 10">
    <name type="scientific">Shewanella pneumatophori</name>
    <dbReference type="NCBI Taxonomy" id="314092"/>
    <lineage>
        <taxon>Bacteria</taxon>
        <taxon>Pseudomonadati</taxon>
        <taxon>Pseudomonadota</taxon>
        <taxon>Gammaproteobacteria</taxon>
        <taxon>Alteromonadales</taxon>
        <taxon>Shewanellaceae</taxon>
        <taxon>Shewanella</taxon>
    </lineage>
</organism>
<feature type="transmembrane region" description="Helical" evidence="8">
    <location>
        <begin position="93"/>
        <end position="112"/>
    </location>
</feature>
<dbReference type="PANTHER" id="PTHR30472">
    <property type="entry name" value="FERRIC ENTEROBACTIN TRANSPORT SYSTEM PERMEASE PROTEIN"/>
    <property type="match status" value="1"/>
</dbReference>
<dbReference type="InterPro" id="IPR037294">
    <property type="entry name" value="ABC_BtuC-like"/>
</dbReference>
<feature type="transmembrane region" description="Helical" evidence="8">
    <location>
        <begin position="308"/>
        <end position="325"/>
    </location>
</feature>
<evidence type="ECO:0000256" key="4">
    <source>
        <dbReference type="ARBA" id="ARBA00022475"/>
    </source>
</evidence>
<keyword evidence="7 8" id="KW-0472">Membrane</keyword>
<keyword evidence="10" id="KW-1185">Reference proteome</keyword>
<evidence type="ECO:0000256" key="8">
    <source>
        <dbReference type="SAM" id="Phobius"/>
    </source>
</evidence>
<accession>A0A9X1Z9M2</accession>
<evidence type="ECO:0000256" key="3">
    <source>
        <dbReference type="ARBA" id="ARBA00022448"/>
    </source>
</evidence>
<dbReference type="Gene3D" id="1.10.3470.10">
    <property type="entry name" value="ABC transporter involved in vitamin B12 uptake, BtuC"/>
    <property type="match status" value="1"/>
</dbReference>
<comment type="caution">
    <text evidence="9">The sequence shown here is derived from an EMBL/GenBank/DDBJ whole genome shotgun (WGS) entry which is preliminary data.</text>
</comment>
<feature type="transmembrane region" description="Helical" evidence="8">
    <location>
        <begin position="61"/>
        <end position="81"/>
    </location>
</feature>
<dbReference type="Proteomes" id="UP001139293">
    <property type="component" value="Unassembled WGS sequence"/>
</dbReference>
<dbReference type="Pfam" id="PF01032">
    <property type="entry name" value="FecCD"/>
    <property type="match status" value="1"/>
</dbReference>
<comment type="similarity">
    <text evidence="2">Belongs to the binding-protein-dependent transport system permease family. FecCD subfamily.</text>
</comment>
<sequence length="334" mass="35826">MSLFKRYLWLLILVLMCLLLILFITGVSYGALSLSISELIGGLTQSEDHKLASAIIYDMRLPRAILAALVGSALSVAGLLTQTLVRNPLADPYLLGIANGASLFAVSGITLGLFIPQWLLAVLGATSAFILVMMCANRKGVPVSPMALVLCGVTISSIGASLTTLMMILGDEQALSQILRWLMGSLVGTTWEHTIPLSIALPIIVYLAYRNRHYLDLMLLGDEKSQSIGVNLTLLRWQVAFGVLLLTGMSVASAGVVGFIGLLVPHICRLLVGGSHKHLIPITATLGAVTCVFVDIICRWLLAPNELPLSVPLALITAPLLLSLIRRQTHAAYR</sequence>
<feature type="transmembrane region" description="Helical" evidence="8">
    <location>
        <begin position="252"/>
        <end position="272"/>
    </location>
</feature>
<dbReference type="PANTHER" id="PTHR30472:SF25">
    <property type="entry name" value="ABC TRANSPORTER PERMEASE PROTEIN MJ0876-RELATED"/>
    <property type="match status" value="1"/>
</dbReference>
<evidence type="ECO:0000256" key="7">
    <source>
        <dbReference type="ARBA" id="ARBA00023136"/>
    </source>
</evidence>
<protein>
    <submittedName>
        <fullName evidence="9">Iron ABC transporter permease</fullName>
    </submittedName>
</protein>
<name>A0A9X1Z9M2_9GAMM</name>
<evidence type="ECO:0000256" key="5">
    <source>
        <dbReference type="ARBA" id="ARBA00022692"/>
    </source>
</evidence>
<reference evidence="9" key="1">
    <citation type="submission" date="2022-01" db="EMBL/GenBank/DDBJ databases">
        <title>Whole genome-based taxonomy of the Shewanellaceae.</title>
        <authorList>
            <person name="Martin-Rodriguez A.J."/>
        </authorList>
    </citation>
    <scope>NUCLEOTIDE SEQUENCE</scope>
    <source>
        <strain evidence="9">KCTC 23973</strain>
    </source>
</reference>